<evidence type="ECO:0000313" key="2">
    <source>
        <dbReference type="EMBL" id="MBC9980118.1"/>
    </source>
</evidence>
<dbReference type="Proteomes" id="UP000639516">
    <property type="component" value="Unassembled WGS sequence"/>
</dbReference>
<accession>A0ABR7U8F9</accession>
<comment type="caution">
    <text evidence="2">The sequence shown here is derived from an EMBL/GenBank/DDBJ whole genome shotgun (WGS) entry which is preliminary data.</text>
</comment>
<protein>
    <submittedName>
        <fullName evidence="2">DUF4261 domain-containing protein</fullName>
    </submittedName>
</protein>
<organism evidence="2 3">
    <name type="scientific">Bradyrhizobium campsiandrae</name>
    <dbReference type="NCBI Taxonomy" id="1729892"/>
    <lineage>
        <taxon>Bacteria</taxon>
        <taxon>Pseudomonadati</taxon>
        <taxon>Pseudomonadota</taxon>
        <taxon>Alphaproteobacteria</taxon>
        <taxon>Hyphomicrobiales</taxon>
        <taxon>Nitrobacteraceae</taxon>
        <taxon>Bradyrhizobium</taxon>
    </lineage>
</organism>
<dbReference type="Pfam" id="PF14080">
    <property type="entry name" value="DUF4261"/>
    <property type="match status" value="1"/>
</dbReference>
<proteinExistence type="predicted"/>
<reference evidence="2 3" key="1">
    <citation type="journal article" date="2020" name="Arch. Microbiol.">
        <title>Bradyrhizobium campsiandrae sp. nov., a nitrogen-fixing bacterial strain isolated from a native leguminous tree from the Amazon adapted to flooded conditions.</title>
        <authorList>
            <person name="Cabral Michel D."/>
            <person name="Martins da Costa E."/>
            <person name="Azarias Guimaraes A."/>
            <person name="Soares de Carvalho T."/>
            <person name="Santos de Castro Caputo P."/>
            <person name="Willems A."/>
            <person name="de Souza Moreira F.M."/>
        </authorList>
    </citation>
    <scope>NUCLEOTIDE SEQUENCE [LARGE SCALE GENOMIC DNA]</scope>
    <source>
        <strain evidence="3">INPA 384B</strain>
    </source>
</reference>
<dbReference type="EMBL" id="JAATTO010000024">
    <property type="protein sequence ID" value="MBC9980118.1"/>
    <property type="molecule type" value="Genomic_DNA"/>
</dbReference>
<evidence type="ECO:0000313" key="3">
    <source>
        <dbReference type="Proteomes" id="UP000639516"/>
    </source>
</evidence>
<feature type="domain" description="DUF4261" evidence="1">
    <location>
        <begin position="181"/>
        <end position="242"/>
    </location>
</feature>
<name>A0ABR7U8F9_9BRAD</name>
<keyword evidence="3" id="KW-1185">Reference proteome</keyword>
<dbReference type="InterPro" id="IPR025357">
    <property type="entry name" value="DUF4261"/>
</dbReference>
<gene>
    <name evidence="2" type="ORF">HA482_18090</name>
</gene>
<sequence length="258" mass="28104">MSTSFLALVLLERPVTPDMVALAEAVRRRHPELATEIDVGASDVGQGSDGGSVLRCGDQLIVVMSMPAPIPQDPGLWSRATTAWPEANTVAARHRGHLLVSVVGQNQTLLSEARLMTAVIGALIATVAECRAVVWDTKVARPADLWLDLSRQSFAPFPDYPFPLWVDVLPFRTRTGIGAVTMGLTAFVDREIQFETSRLPLDALLERVEGLVVYLIEHGRVLKDGDTFGGDANERIAVRYKNSDQFGMPVFFCTDGSS</sequence>
<evidence type="ECO:0000259" key="1">
    <source>
        <dbReference type="Pfam" id="PF14080"/>
    </source>
</evidence>